<reference evidence="1" key="1">
    <citation type="submission" date="2024-07" db="EMBL/GenBank/DDBJ databases">
        <title>Metagenome and Metagenome-Assembled Genomes of Archaea from a hot spring from the geothermal field of Los Azufres, Mexico.</title>
        <authorList>
            <person name="Marin-Paredes R."/>
            <person name="Martinez-Romero E."/>
            <person name="Servin-Garciduenas L.E."/>
        </authorList>
    </citation>
    <scope>NUCLEOTIDE SEQUENCE</scope>
</reference>
<gene>
    <name evidence="1" type="ORF">TU35_008135</name>
</gene>
<protein>
    <submittedName>
        <fullName evidence="1">PUA domain-containing protein</fullName>
    </submittedName>
</protein>
<evidence type="ECO:0000313" key="2">
    <source>
        <dbReference type="Proteomes" id="UP000033636"/>
    </source>
</evidence>
<name>A0ACC6V3G9_9CREN</name>
<proteinExistence type="predicted"/>
<dbReference type="EMBL" id="JZWT02000023">
    <property type="protein sequence ID" value="MFB6491185.1"/>
    <property type="molecule type" value="Genomic_DNA"/>
</dbReference>
<evidence type="ECO:0000313" key="1">
    <source>
        <dbReference type="EMBL" id="MFB6491185.1"/>
    </source>
</evidence>
<comment type="caution">
    <text evidence="1">The sequence shown here is derived from an EMBL/GenBank/DDBJ whole genome shotgun (WGS) entry which is preliminary data.</text>
</comment>
<dbReference type="Proteomes" id="UP000033636">
    <property type="component" value="Unassembled WGS sequence"/>
</dbReference>
<accession>A0ACC6V3G9</accession>
<organism evidence="1 2">
    <name type="scientific">Thermoproteus sp. AZ2</name>
    <dbReference type="NCBI Taxonomy" id="1609232"/>
    <lineage>
        <taxon>Archaea</taxon>
        <taxon>Thermoproteota</taxon>
        <taxon>Thermoprotei</taxon>
        <taxon>Thermoproteales</taxon>
        <taxon>Thermoproteaceae</taxon>
        <taxon>Thermoproteus</taxon>
    </lineage>
</organism>
<sequence length="144" mass="16473">MTPEEQAYGILTYLYGKSNLLINKNNIKVKLNNSKRIRYVYYNNEIVFTLRNNDGFLLPLFPAYKYIKNFNVYISSEIANYIKDGKSVPAKYILQLNKNLRANMEVFVAASGEVVAVGRLIYSVRELSLGRGYAVKPRAKPPQP</sequence>